<comment type="caution">
    <text evidence="1">The sequence shown here is derived from an EMBL/GenBank/DDBJ whole genome shotgun (WGS) entry which is preliminary data.</text>
</comment>
<sequence>MIKYNFVEKERKKSIQQRQDNNLKDIMIGHKQMFMTFLFIAQVFLL</sequence>
<dbReference type="AlphaFoldDB" id="A0A645ATP1"/>
<protein>
    <submittedName>
        <fullName evidence="1">Uncharacterized protein</fullName>
    </submittedName>
</protein>
<organism evidence="1">
    <name type="scientific">bioreactor metagenome</name>
    <dbReference type="NCBI Taxonomy" id="1076179"/>
    <lineage>
        <taxon>unclassified sequences</taxon>
        <taxon>metagenomes</taxon>
        <taxon>ecological metagenomes</taxon>
    </lineage>
</organism>
<name>A0A645ATP1_9ZZZZ</name>
<evidence type="ECO:0000313" key="1">
    <source>
        <dbReference type="EMBL" id="MPM54263.1"/>
    </source>
</evidence>
<proteinExistence type="predicted"/>
<dbReference type="EMBL" id="VSSQ01014723">
    <property type="protein sequence ID" value="MPM54263.1"/>
    <property type="molecule type" value="Genomic_DNA"/>
</dbReference>
<reference evidence="1" key="1">
    <citation type="submission" date="2019-08" db="EMBL/GenBank/DDBJ databases">
        <authorList>
            <person name="Kucharzyk K."/>
            <person name="Murdoch R.W."/>
            <person name="Higgins S."/>
            <person name="Loffler F."/>
        </authorList>
    </citation>
    <scope>NUCLEOTIDE SEQUENCE</scope>
</reference>
<gene>
    <name evidence="1" type="ORF">SDC9_101039</name>
</gene>
<accession>A0A645ATP1</accession>